<dbReference type="Gene3D" id="3.90.1150.10">
    <property type="entry name" value="Aspartate Aminotransferase, domain 1"/>
    <property type="match status" value="1"/>
</dbReference>
<keyword evidence="2" id="KW-0808">Transferase</keyword>
<accession>A0ABW0VTH9</accession>
<protein>
    <submittedName>
        <fullName evidence="2">DegT/DnrJ/EryC1/StrS family aminotransferase</fullName>
    </submittedName>
</protein>
<dbReference type="Gene3D" id="3.40.640.10">
    <property type="entry name" value="Type I PLP-dependent aspartate aminotransferase-like (Major domain)"/>
    <property type="match status" value="1"/>
</dbReference>
<dbReference type="PIRSF" id="PIRSF000390">
    <property type="entry name" value="PLP_StrS"/>
    <property type="match status" value="1"/>
</dbReference>
<organism evidence="2 3">
    <name type="scientific">Paenibacillus solisilvae</name>
    <dbReference type="NCBI Taxonomy" id="2486751"/>
    <lineage>
        <taxon>Bacteria</taxon>
        <taxon>Bacillati</taxon>
        <taxon>Bacillota</taxon>
        <taxon>Bacilli</taxon>
        <taxon>Bacillales</taxon>
        <taxon>Paenibacillaceae</taxon>
        <taxon>Paenibacillus</taxon>
    </lineage>
</organism>
<reference evidence="3" key="1">
    <citation type="journal article" date="2019" name="Int. J. Syst. Evol. Microbiol.">
        <title>The Global Catalogue of Microorganisms (GCM) 10K type strain sequencing project: providing services to taxonomists for standard genome sequencing and annotation.</title>
        <authorList>
            <consortium name="The Broad Institute Genomics Platform"/>
            <consortium name="The Broad Institute Genome Sequencing Center for Infectious Disease"/>
            <person name="Wu L."/>
            <person name="Ma J."/>
        </authorList>
    </citation>
    <scope>NUCLEOTIDE SEQUENCE [LARGE SCALE GENOMIC DNA]</scope>
    <source>
        <strain evidence="3">CGMCC 1.3240</strain>
    </source>
</reference>
<dbReference type="InterPro" id="IPR015424">
    <property type="entry name" value="PyrdxlP-dep_Trfase"/>
</dbReference>
<dbReference type="InterPro" id="IPR015421">
    <property type="entry name" value="PyrdxlP-dep_Trfase_major"/>
</dbReference>
<dbReference type="GO" id="GO:0008483">
    <property type="term" value="F:transaminase activity"/>
    <property type="evidence" value="ECO:0007669"/>
    <property type="project" value="UniProtKB-KW"/>
</dbReference>
<keyword evidence="1" id="KW-0663">Pyridoxal phosphate</keyword>
<keyword evidence="3" id="KW-1185">Reference proteome</keyword>
<dbReference type="InterPro" id="IPR015422">
    <property type="entry name" value="PyrdxlP-dep_Trfase_small"/>
</dbReference>
<dbReference type="SUPFAM" id="SSF53383">
    <property type="entry name" value="PLP-dependent transferases"/>
    <property type="match status" value="1"/>
</dbReference>
<sequence>MKRVLHDDVTPVRTKPFPSWPVYGDLEKQLLMEVVESGKWGGTSRIKLEQFEEKFAAFQNASYAISVNNGTIAITAALLAAGVKAGDEVIMPPYTFIATATAALMFGALPVFVDIEADTLLLDPEKVEAAITPRTKAIIAVHIAGAPADLTRLKEIASKHDLQLLEDAAQAVGAQWEGVGVGAIGDIGTFSFQSSKNLNSGEGGIILTNDKELADRAWSMANVGRVRDGAWYQHEEIGWNLRLTEFQAAILLAQMSRLESQCQLREQNAAILTDLIGEIDGIQLLKRDPRITRHAYHLYMFRIASDLAGRIDKADVIKRLQAEGIPVAAGYVSLNQNKAIIAKTKEWSGEDRLYSCPVSERMCDKEALWLTQNVLLGDEQDMVDVATALRKVIRFYS</sequence>
<comment type="caution">
    <text evidence="2">The sequence shown here is derived from an EMBL/GenBank/DDBJ whole genome shotgun (WGS) entry which is preliminary data.</text>
</comment>
<dbReference type="InterPro" id="IPR000653">
    <property type="entry name" value="DegT/StrS_aminotransferase"/>
</dbReference>
<proteinExistence type="inferred from homology"/>
<dbReference type="PANTHER" id="PTHR30244:SF34">
    <property type="entry name" value="DTDP-4-AMINO-4,6-DIDEOXYGALACTOSE TRANSAMINASE"/>
    <property type="match status" value="1"/>
</dbReference>
<dbReference type="RefSeq" id="WP_379186649.1">
    <property type="nucleotide sequence ID" value="NZ_JBHSOW010000015.1"/>
</dbReference>
<dbReference type="PANTHER" id="PTHR30244">
    <property type="entry name" value="TRANSAMINASE"/>
    <property type="match status" value="1"/>
</dbReference>
<dbReference type="Proteomes" id="UP001596047">
    <property type="component" value="Unassembled WGS sequence"/>
</dbReference>
<dbReference type="Pfam" id="PF01041">
    <property type="entry name" value="DegT_DnrJ_EryC1"/>
    <property type="match status" value="1"/>
</dbReference>
<gene>
    <name evidence="2" type="ORF">ACFPYJ_03505</name>
</gene>
<evidence type="ECO:0000256" key="1">
    <source>
        <dbReference type="RuleBase" id="RU004508"/>
    </source>
</evidence>
<evidence type="ECO:0000313" key="2">
    <source>
        <dbReference type="EMBL" id="MFC5648194.1"/>
    </source>
</evidence>
<evidence type="ECO:0000313" key="3">
    <source>
        <dbReference type="Proteomes" id="UP001596047"/>
    </source>
</evidence>
<dbReference type="CDD" id="cd00616">
    <property type="entry name" value="AHBA_syn"/>
    <property type="match status" value="1"/>
</dbReference>
<comment type="similarity">
    <text evidence="1">Belongs to the DegT/DnrJ/EryC1 family.</text>
</comment>
<name>A0ABW0VTH9_9BACL</name>
<keyword evidence="2" id="KW-0032">Aminotransferase</keyword>
<dbReference type="EMBL" id="JBHSOW010000015">
    <property type="protein sequence ID" value="MFC5648194.1"/>
    <property type="molecule type" value="Genomic_DNA"/>
</dbReference>